<dbReference type="AlphaFoldDB" id="A0A4R7KUM6"/>
<name>A0A4R7KUM6_9CLOT</name>
<keyword evidence="2" id="KW-0863">Zinc-finger</keyword>
<dbReference type="InterPro" id="IPR000962">
    <property type="entry name" value="Znf_DskA_TraR"/>
</dbReference>
<dbReference type="InterPro" id="IPR020458">
    <property type="entry name" value="Znf_DskA_TraR_CS"/>
</dbReference>
<sequence length="215" mass="25518">MDKDKLQIYKARLINERNRIQRAIEGIMEHGQGFSQRDELEELSMIDNHSGDIGTEMYDKVRRFALLNNEESILEQINNALNRIESGKYGICELCGREISEERLNFLPYATTCIECEEKKADYNTYRYDRPVEEETLPPFGRAFRDYTEEDEYEVEYNMEDSWQDVAKYEKRRGIIRNFDDQDDEEFPDSDPEGEEGIVEFTDKISNQQYKNQLP</sequence>
<evidence type="ECO:0000313" key="6">
    <source>
        <dbReference type="EMBL" id="TDT61830.1"/>
    </source>
</evidence>
<dbReference type="InterPro" id="IPR037187">
    <property type="entry name" value="DnaK_N"/>
</dbReference>
<evidence type="ECO:0000256" key="4">
    <source>
        <dbReference type="PROSITE-ProRule" id="PRU00510"/>
    </source>
</evidence>
<keyword evidence="1" id="KW-0479">Metal-binding</keyword>
<organism evidence="6 7">
    <name type="scientific">Fonticella tunisiensis</name>
    <dbReference type="NCBI Taxonomy" id="1096341"/>
    <lineage>
        <taxon>Bacteria</taxon>
        <taxon>Bacillati</taxon>
        <taxon>Bacillota</taxon>
        <taxon>Clostridia</taxon>
        <taxon>Eubacteriales</taxon>
        <taxon>Clostridiaceae</taxon>
        <taxon>Fonticella</taxon>
    </lineage>
</organism>
<protein>
    <submittedName>
        <fullName evidence="6">TraR/DksA family transcriptional regulator</fullName>
    </submittedName>
</protein>
<evidence type="ECO:0000256" key="1">
    <source>
        <dbReference type="ARBA" id="ARBA00022723"/>
    </source>
</evidence>
<accession>A0A4R7KUM6</accession>
<dbReference type="Proteomes" id="UP000295325">
    <property type="component" value="Unassembled WGS sequence"/>
</dbReference>
<keyword evidence="3" id="KW-0862">Zinc</keyword>
<feature type="zinc finger region" description="dksA C4-type" evidence="4">
    <location>
        <begin position="92"/>
        <end position="116"/>
    </location>
</feature>
<evidence type="ECO:0000313" key="7">
    <source>
        <dbReference type="Proteomes" id="UP000295325"/>
    </source>
</evidence>
<dbReference type="PROSITE" id="PS01102">
    <property type="entry name" value="ZF_DKSA_1"/>
    <property type="match status" value="1"/>
</dbReference>
<dbReference type="InterPro" id="IPR014240">
    <property type="entry name" value="YteA"/>
</dbReference>
<dbReference type="OrthoDB" id="9811543at2"/>
<dbReference type="PANTHER" id="PTHR33823">
    <property type="entry name" value="RNA POLYMERASE-BINDING TRANSCRIPTION FACTOR DKSA-RELATED"/>
    <property type="match status" value="1"/>
</dbReference>
<dbReference type="Pfam" id="PF01258">
    <property type="entry name" value="zf-dskA_traR"/>
    <property type="match status" value="1"/>
</dbReference>
<keyword evidence="7" id="KW-1185">Reference proteome</keyword>
<dbReference type="PROSITE" id="PS51128">
    <property type="entry name" value="ZF_DKSA_2"/>
    <property type="match status" value="1"/>
</dbReference>
<dbReference type="SUPFAM" id="SSF109635">
    <property type="entry name" value="DnaK suppressor protein DksA, alpha-hairpin domain"/>
    <property type="match status" value="1"/>
</dbReference>
<dbReference type="PANTHER" id="PTHR33823:SF4">
    <property type="entry name" value="GENERAL STRESS PROTEIN 16O"/>
    <property type="match status" value="1"/>
</dbReference>
<gene>
    <name evidence="6" type="ORF">EDD71_1058</name>
</gene>
<dbReference type="NCBIfam" id="TIGR02890">
    <property type="entry name" value="bacill_yteA"/>
    <property type="match status" value="1"/>
</dbReference>
<dbReference type="Gene3D" id="1.20.120.910">
    <property type="entry name" value="DksA, coiled-coil domain"/>
    <property type="match status" value="1"/>
</dbReference>
<reference evidence="6 7" key="1">
    <citation type="submission" date="2019-03" db="EMBL/GenBank/DDBJ databases">
        <title>Genomic Encyclopedia of Type Strains, Phase IV (KMG-IV): sequencing the most valuable type-strain genomes for metagenomic binning, comparative biology and taxonomic classification.</title>
        <authorList>
            <person name="Goeker M."/>
        </authorList>
    </citation>
    <scope>NUCLEOTIDE SEQUENCE [LARGE SCALE GENOMIC DNA]</scope>
    <source>
        <strain evidence="6 7">DSM 24455</strain>
    </source>
</reference>
<dbReference type="EMBL" id="SOAZ01000005">
    <property type="protein sequence ID" value="TDT61830.1"/>
    <property type="molecule type" value="Genomic_DNA"/>
</dbReference>
<evidence type="ECO:0000259" key="5">
    <source>
        <dbReference type="Pfam" id="PF01258"/>
    </source>
</evidence>
<comment type="caution">
    <text evidence="6">The sequence shown here is derived from an EMBL/GenBank/DDBJ whole genome shotgun (WGS) entry which is preliminary data.</text>
</comment>
<feature type="domain" description="Zinc finger DksA/TraR C4-type" evidence="5">
    <location>
        <begin position="87"/>
        <end position="119"/>
    </location>
</feature>
<dbReference type="RefSeq" id="WP_133627468.1">
    <property type="nucleotide sequence ID" value="NZ_SOAZ01000005.1"/>
</dbReference>
<evidence type="ECO:0000256" key="3">
    <source>
        <dbReference type="ARBA" id="ARBA00022833"/>
    </source>
</evidence>
<proteinExistence type="predicted"/>
<evidence type="ECO:0000256" key="2">
    <source>
        <dbReference type="ARBA" id="ARBA00022771"/>
    </source>
</evidence>
<dbReference type="GO" id="GO:0008270">
    <property type="term" value="F:zinc ion binding"/>
    <property type="evidence" value="ECO:0007669"/>
    <property type="project" value="UniProtKB-KW"/>
</dbReference>
<dbReference type="SUPFAM" id="SSF57716">
    <property type="entry name" value="Glucocorticoid receptor-like (DNA-binding domain)"/>
    <property type="match status" value="1"/>
</dbReference>